<keyword evidence="17" id="KW-1185">Reference proteome</keyword>
<organism evidence="16 17">
    <name type="scientific">Thalassotalea nanhaiensis</name>
    <dbReference type="NCBI Taxonomy" id="3065648"/>
    <lineage>
        <taxon>Bacteria</taxon>
        <taxon>Pseudomonadati</taxon>
        <taxon>Pseudomonadota</taxon>
        <taxon>Gammaproteobacteria</taxon>
        <taxon>Alteromonadales</taxon>
        <taxon>Colwelliaceae</taxon>
        <taxon>Thalassotalea</taxon>
    </lineage>
</organism>
<dbReference type="SUPFAM" id="SSF55811">
    <property type="entry name" value="Nudix"/>
    <property type="match status" value="1"/>
</dbReference>
<sequence>MSFSENVLTWFTSQGRKHLPWQQSKTPYSVWISEVMLQQTQVATVIPFYQRFMNSFPKITDLANADEDLVLHHWTGLGYYARARNLHKAAKIIRDQYNGVFPENIDEVIALPGIGRSTAGAILSLALNQHHPILDGNVKRVLARYHMVSGYPGQSAFDKQLWLLSEKLTPEKGVANFNQAMMDLGAMRCTRSKPSCTECPLKENCQAFFHEKQTEFPGKKPKKEKPVKQTITVMFTNDDSVLMYKRPSSGIWGGLWSFFEIQDIDELAKLAQSLGLNITSKTELNGFRHTFSHFHLDIKPLKVNIENINTSANNVIINENAQQLWYHLQHGANVGLAASSKTLLSLINESIIEQPIKETQL</sequence>
<dbReference type="InterPro" id="IPR004036">
    <property type="entry name" value="Endonuclease-III-like_CS2"/>
</dbReference>
<dbReference type="InterPro" id="IPR005760">
    <property type="entry name" value="A/G_AdeGlyc_MutY"/>
</dbReference>
<dbReference type="SUPFAM" id="SSF48150">
    <property type="entry name" value="DNA-glycosylase"/>
    <property type="match status" value="1"/>
</dbReference>
<dbReference type="PROSITE" id="PS01155">
    <property type="entry name" value="ENDONUCLEASE_III_2"/>
    <property type="match status" value="1"/>
</dbReference>
<evidence type="ECO:0000256" key="12">
    <source>
        <dbReference type="ARBA" id="ARBA00023204"/>
    </source>
</evidence>
<evidence type="ECO:0000313" key="16">
    <source>
        <dbReference type="EMBL" id="WNC67177.1"/>
    </source>
</evidence>
<dbReference type="InterPro" id="IPR044298">
    <property type="entry name" value="MIG/MutY"/>
</dbReference>
<feature type="domain" description="HhH-GPD" evidence="15">
    <location>
        <begin position="36"/>
        <end position="187"/>
    </location>
</feature>
<keyword evidence="7" id="KW-0479">Metal-binding</keyword>
<dbReference type="RefSeq" id="WP_348386341.1">
    <property type="nucleotide sequence ID" value="NZ_CP134146.1"/>
</dbReference>
<accession>A0ABY9TEG3</accession>
<evidence type="ECO:0000256" key="2">
    <source>
        <dbReference type="ARBA" id="ARBA00002933"/>
    </source>
</evidence>
<evidence type="ECO:0000256" key="1">
    <source>
        <dbReference type="ARBA" id="ARBA00000843"/>
    </source>
</evidence>
<evidence type="ECO:0000256" key="10">
    <source>
        <dbReference type="ARBA" id="ARBA00023004"/>
    </source>
</evidence>
<dbReference type="CDD" id="cd03431">
    <property type="entry name" value="NUDIX_DNA_Glycosylase_C-MutY"/>
    <property type="match status" value="1"/>
</dbReference>
<dbReference type="NCBIfam" id="NF008132">
    <property type="entry name" value="PRK10880.1"/>
    <property type="match status" value="1"/>
</dbReference>
<reference evidence="17" key="1">
    <citation type="submission" date="2023-09" db="EMBL/GenBank/DDBJ databases">
        <authorList>
            <person name="Li S."/>
            <person name="Li X."/>
            <person name="Zhang C."/>
            <person name="Zhao Z."/>
        </authorList>
    </citation>
    <scope>NUCLEOTIDE SEQUENCE [LARGE SCALE GENOMIC DNA]</scope>
    <source>
        <strain evidence="17">SQ345</strain>
    </source>
</reference>
<keyword evidence="6" id="KW-0004">4Fe-4S</keyword>
<keyword evidence="10 14" id="KW-0408">Iron</keyword>
<evidence type="ECO:0000259" key="15">
    <source>
        <dbReference type="SMART" id="SM00478"/>
    </source>
</evidence>
<dbReference type="Pfam" id="PF14815">
    <property type="entry name" value="NUDIX_4"/>
    <property type="match status" value="1"/>
</dbReference>
<evidence type="ECO:0000256" key="4">
    <source>
        <dbReference type="ARBA" id="ARBA00012045"/>
    </source>
</evidence>
<evidence type="ECO:0000256" key="9">
    <source>
        <dbReference type="ARBA" id="ARBA00022801"/>
    </source>
</evidence>
<gene>
    <name evidence="16" type="primary">mutY</name>
    <name evidence="16" type="ORF">RI845_11675</name>
</gene>
<dbReference type="Pfam" id="PF00633">
    <property type="entry name" value="HHH"/>
    <property type="match status" value="1"/>
</dbReference>
<evidence type="ECO:0000256" key="3">
    <source>
        <dbReference type="ARBA" id="ARBA00008343"/>
    </source>
</evidence>
<dbReference type="GO" id="GO:0000701">
    <property type="term" value="F:purine-specific mismatch base pair DNA N-glycosylase activity"/>
    <property type="evidence" value="ECO:0007669"/>
    <property type="project" value="UniProtKB-EC"/>
</dbReference>
<dbReference type="CDD" id="cd00056">
    <property type="entry name" value="ENDO3c"/>
    <property type="match status" value="1"/>
</dbReference>
<dbReference type="Gene3D" id="3.90.79.10">
    <property type="entry name" value="Nucleoside Triphosphate Pyrophosphohydrolase"/>
    <property type="match status" value="1"/>
</dbReference>
<dbReference type="InterPro" id="IPR011257">
    <property type="entry name" value="DNA_glycosylase"/>
</dbReference>
<dbReference type="InterPro" id="IPR003265">
    <property type="entry name" value="HhH-GPD_domain"/>
</dbReference>
<dbReference type="PANTHER" id="PTHR42944:SF1">
    <property type="entry name" value="ADENINE DNA GLYCOSYLASE"/>
    <property type="match status" value="1"/>
</dbReference>
<dbReference type="PANTHER" id="PTHR42944">
    <property type="entry name" value="ADENINE DNA GLYCOSYLASE"/>
    <property type="match status" value="1"/>
</dbReference>
<evidence type="ECO:0000256" key="6">
    <source>
        <dbReference type="ARBA" id="ARBA00022485"/>
    </source>
</evidence>
<dbReference type="Gene3D" id="1.10.1670.10">
    <property type="entry name" value="Helix-hairpin-Helix base-excision DNA repair enzymes (C-terminal)"/>
    <property type="match status" value="1"/>
</dbReference>
<comment type="catalytic activity">
    <reaction evidence="1 14">
        <text>Hydrolyzes free adenine bases from 7,8-dihydro-8-oxoguanine:adenine mismatched double-stranded DNA, leaving an apurinic site.</text>
        <dbReference type="EC" id="3.2.2.31"/>
    </reaction>
</comment>
<dbReference type="InterPro" id="IPR000445">
    <property type="entry name" value="HhH_motif"/>
</dbReference>
<comment type="cofactor">
    <cofactor evidence="14">
        <name>[4Fe-4S] cluster</name>
        <dbReference type="ChEBI" id="CHEBI:49883"/>
    </cofactor>
    <text evidence="14">Binds 1 [4Fe-4S] cluster.</text>
</comment>
<dbReference type="Gene3D" id="1.10.340.30">
    <property type="entry name" value="Hypothetical protein, domain 2"/>
    <property type="match status" value="1"/>
</dbReference>
<dbReference type="EMBL" id="CP134146">
    <property type="protein sequence ID" value="WNC67177.1"/>
    <property type="molecule type" value="Genomic_DNA"/>
</dbReference>
<keyword evidence="9 16" id="KW-0378">Hydrolase</keyword>
<dbReference type="InterPro" id="IPR029119">
    <property type="entry name" value="MutY_C"/>
</dbReference>
<evidence type="ECO:0000256" key="13">
    <source>
        <dbReference type="ARBA" id="ARBA00023295"/>
    </source>
</evidence>
<dbReference type="InterPro" id="IPR023170">
    <property type="entry name" value="HhH_base_excis_C"/>
</dbReference>
<evidence type="ECO:0000256" key="5">
    <source>
        <dbReference type="ARBA" id="ARBA00022023"/>
    </source>
</evidence>
<evidence type="ECO:0000313" key="17">
    <source>
        <dbReference type="Proteomes" id="UP001248581"/>
    </source>
</evidence>
<evidence type="ECO:0000256" key="11">
    <source>
        <dbReference type="ARBA" id="ARBA00023014"/>
    </source>
</evidence>
<dbReference type="InterPro" id="IPR015797">
    <property type="entry name" value="NUDIX_hydrolase-like_dom_sf"/>
</dbReference>
<dbReference type="EC" id="3.2.2.31" evidence="4 14"/>
<evidence type="ECO:0000256" key="8">
    <source>
        <dbReference type="ARBA" id="ARBA00022763"/>
    </source>
</evidence>
<dbReference type="Proteomes" id="UP001248581">
    <property type="component" value="Chromosome"/>
</dbReference>
<evidence type="ECO:0000256" key="7">
    <source>
        <dbReference type="ARBA" id="ARBA00022723"/>
    </source>
</evidence>
<dbReference type="NCBIfam" id="TIGR01084">
    <property type="entry name" value="mutY"/>
    <property type="match status" value="1"/>
</dbReference>
<comment type="similarity">
    <text evidence="3 14">Belongs to the Nth/MutY family.</text>
</comment>
<keyword evidence="12" id="KW-0234">DNA repair</keyword>
<keyword evidence="11" id="KW-0411">Iron-sulfur</keyword>
<name>A0ABY9TEG3_9GAMM</name>
<dbReference type="Pfam" id="PF00730">
    <property type="entry name" value="HhH-GPD"/>
    <property type="match status" value="1"/>
</dbReference>
<proteinExistence type="inferred from homology"/>
<comment type="function">
    <text evidence="2">Adenine glycosylase active on G-A mispairs. MutY also corrects error-prone DNA synthesis past GO lesions which are due to the oxidatively damaged form of guanine: 7,8-dihydro-8-oxoguanine (8-oxo-dGTP).</text>
</comment>
<evidence type="ECO:0000256" key="14">
    <source>
        <dbReference type="RuleBase" id="RU365096"/>
    </source>
</evidence>
<keyword evidence="8 14" id="KW-0227">DNA damage</keyword>
<protein>
    <recommendedName>
        <fullName evidence="5 14">Adenine DNA glycosylase</fullName>
        <ecNumber evidence="4 14">3.2.2.31</ecNumber>
    </recommendedName>
</protein>
<keyword evidence="13 14" id="KW-0326">Glycosidase</keyword>
<dbReference type="SMART" id="SM00478">
    <property type="entry name" value="ENDO3c"/>
    <property type="match status" value="1"/>
</dbReference>